<dbReference type="GO" id="GO:0004722">
    <property type="term" value="F:protein serine/threonine phosphatase activity"/>
    <property type="evidence" value="ECO:0007669"/>
    <property type="project" value="InterPro"/>
</dbReference>
<comment type="caution">
    <text evidence="7">The sequence shown here is derived from an EMBL/GenBank/DDBJ whole genome shotgun (WGS) entry which is preliminary data.</text>
</comment>
<evidence type="ECO:0000256" key="5">
    <source>
        <dbReference type="RuleBase" id="RU003465"/>
    </source>
</evidence>
<dbReference type="EMBL" id="JNBS01001952">
    <property type="protein sequence ID" value="OQR96726.1"/>
    <property type="molecule type" value="Genomic_DNA"/>
</dbReference>
<evidence type="ECO:0000313" key="8">
    <source>
        <dbReference type="Proteomes" id="UP000243217"/>
    </source>
</evidence>
<dbReference type="PROSITE" id="PS51746">
    <property type="entry name" value="PPM_2"/>
    <property type="match status" value="1"/>
</dbReference>
<keyword evidence="2" id="KW-0479">Metal-binding</keyword>
<dbReference type="InterPro" id="IPR015655">
    <property type="entry name" value="PP2C"/>
</dbReference>
<dbReference type="Gene3D" id="3.60.40.10">
    <property type="entry name" value="PPM-type phosphatase domain"/>
    <property type="match status" value="1"/>
</dbReference>
<keyword evidence="4 5" id="KW-0904">Protein phosphatase</keyword>
<dbReference type="InterPro" id="IPR036457">
    <property type="entry name" value="PPM-type-like_dom_sf"/>
</dbReference>
<evidence type="ECO:0000256" key="2">
    <source>
        <dbReference type="ARBA" id="ARBA00022723"/>
    </source>
</evidence>
<evidence type="ECO:0000259" key="6">
    <source>
        <dbReference type="PROSITE" id="PS51746"/>
    </source>
</evidence>
<reference evidence="7 8" key="1">
    <citation type="journal article" date="2014" name="Genome Biol. Evol.">
        <title>The secreted proteins of Achlya hypogyna and Thraustotheca clavata identify the ancestral oomycete secretome and reveal gene acquisitions by horizontal gene transfer.</title>
        <authorList>
            <person name="Misner I."/>
            <person name="Blouin N."/>
            <person name="Leonard G."/>
            <person name="Richards T.A."/>
            <person name="Lane C.E."/>
        </authorList>
    </citation>
    <scope>NUCLEOTIDE SEQUENCE [LARGE SCALE GENOMIC DNA]</scope>
    <source>
        <strain evidence="7 8">ATCC 34112</strain>
    </source>
</reference>
<evidence type="ECO:0000256" key="3">
    <source>
        <dbReference type="ARBA" id="ARBA00022801"/>
    </source>
</evidence>
<dbReference type="AlphaFoldDB" id="A0A1V9ZFF6"/>
<sequence length="355" mass="39383">MGTCMTTASKKTASFAASITEKPLERLHRRREGPAMKALHRHCHTLDESEDINSTIQHSIDGTPSTLLSPKDPSLLHAVYLAYEPMLDIITSPPATKSAIVPDFGGVAFQNNQIKMRMEDKAAFVLSMHGPQGIPYDFFGVYDGHGGDFVSNYLATHLHEDIQQLFQQDATMSVENAIITSFIAVDSALEDLEEADVCGSTAVVALLSQFDGYVANIGDSHCFLFDGCHFYRLSDDHHVRNSMEISRIKENQGIIFNQRVSGVSKVTRAFGQNNEKEFIIATPHITKFKRPVEGGFLVLVSDGVTDVFSDQDIEKYVRRGLHTYQMDAQTVSSKLLEACRLRRAHDNMTAAIVLL</sequence>
<proteinExistence type="inferred from homology"/>
<dbReference type="CDD" id="cd00143">
    <property type="entry name" value="PP2Cc"/>
    <property type="match status" value="1"/>
</dbReference>
<protein>
    <submittedName>
        <fullName evidence="7">Phosphatase 2C</fullName>
    </submittedName>
</protein>
<dbReference type="OrthoDB" id="10264738at2759"/>
<dbReference type="Proteomes" id="UP000243217">
    <property type="component" value="Unassembled WGS sequence"/>
</dbReference>
<dbReference type="STRING" id="74557.A0A1V9ZFF6"/>
<dbReference type="PANTHER" id="PTHR47992">
    <property type="entry name" value="PROTEIN PHOSPHATASE"/>
    <property type="match status" value="1"/>
</dbReference>
<name>A0A1V9ZFF6_9STRA</name>
<gene>
    <name evidence="7" type="ORF">THRCLA_07183</name>
</gene>
<evidence type="ECO:0000256" key="4">
    <source>
        <dbReference type="ARBA" id="ARBA00022912"/>
    </source>
</evidence>
<dbReference type="Pfam" id="PF00481">
    <property type="entry name" value="PP2C"/>
    <property type="match status" value="1"/>
</dbReference>
<dbReference type="GO" id="GO:0046872">
    <property type="term" value="F:metal ion binding"/>
    <property type="evidence" value="ECO:0007669"/>
    <property type="project" value="UniProtKB-KW"/>
</dbReference>
<comment type="similarity">
    <text evidence="5">Belongs to the PP2C family.</text>
</comment>
<evidence type="ECO:0000313" key="7">
    <source>
        <dbReference type="EMBL" id="OQR96726.1"/>
    </source>
</evidence>
<keyword evidence="3 5" id="KW-0378">Hydrolase</keyword>
<feature type="domain" description="PPM-type phosphatase" evidence="6">
    <location>
        <begin position="103"/>
        <end position="355"/>
    </location>
</feature>
<dbReference type="SUPFAM" id="SSF81606">
    <property type="entry name" value="PP2C-like"/>
    <property type="match status" value="1"/>
</dbReference>
<dbReference type="InterPro" id="IPR000222">
    <property type="entry name" value="PP2C_BS"/>
</dbReference>
<keyword evidence="8" id="KW-1185">Reference proteome</keyword>
<comment type="subcellular location">
    <subcellularLocation>
        <location evidence="1">Membrane</location>
        <topology evidence="1">Peripheral membrane protein</topology>
    </subcellularLocation>
</comment>
<dbReference type="GO" id="GO:0016020">
    <property type="term" value="C:membrane"/>
    <property type="evidence" value="ECO:0007669"/>
    <property type="project" value="UniProtKB-SubCell"/>
</dbReference>
<dbReference type="SMART" id="SM00332">
    <property type="entry name" value="PP2Cc"/>
    <property type="match status" value="1"/>
</dbReference>
<dbReference type="PROSITE" id="PS01032">
    <property type="entry name" value="PPM_1"/>
    <property type="match status" value="1"/>
</dbReference>
<dbReference type="SMART" id="SM00331">
    <property type="entry name" value="PP2C_SIG"/>
    <property type="match status" value="1"/>
</dbReference>
<accession>A0A1V9ZFF6</accession>
<dbReference type="InterPro" id="IPR001932">
    <property type="entry name" value="PPM-type_phosphatase-like_dom"/>
</dbReference>
<evidence type="ECO:0000256" key="1">
    <source>
        <dbReference type="ARBA" id="ARBA00004170"/>
    </source>
</evidence>
<organism evidence="7 8">
    <name type="scientific">Thraustotheca clavata</name>
    <dbReference type="NCBI Taxonomy" id="74557"/>
    <lineage>
        <taxon>Eukaryota</taxon>
        <taxon>Sar</taxon>
        <taxon>Stramenopiles</taxon>
        <taxon>Oomycota</taxon>
        <taxon>Saprolegniomycetes</taxon>
        <taxon>Saprolegniales</taxon>
        <taxon>Achlyaceae</taxon>
        <taxon>Thraustotheca</taxon>
    </lineage>
</organism>